<feature type="non-terminal residue" evidence="1">
    <location>
        <position position="1"/>
    </location>
</feature>
<dbReference type="AlphaFoldDB" id="A0A1J6J2H5"/>
<dbReference type="EMBL" id="MJEQ01037184">
    <property type="protein sequence ID" value="OIT06920.1"/>
    <property type="molecule type" value="Genomic_DNA"/>
</dbReference>
<organism evidence="1 2">
    <name type="scientific">Nicotiana attenuata</name>
    <name type="common">Coyote tobacco</name>
    <dbReference type="NCBI Taxonomy" id="49451"/>
    <lineage>
        <taxon>Eukaryota</taxon>
        <taxon>Viridiplantae</taxon>
        <taxon>Streptophyta</taxon>
        <taxon>Embryophyta</taxon>
        <taxon>Tracheophyta</taxon>
        <taxon>Spermatophyta</taxon>
        <taxon>Magnoliopsida</taxon>
        <taxon>eudicotyledons</taxon>
        <taxon>Gunneridae</taxon>
        <taxon>Pentapetalae</taxon>
        <taxon>asterids</taxon>
        <taxon>lamiids</taxon>
        <taxon>Solanales</taxon>
        <taxon>Solanaceae</taxon>
        <taxon>Nicotianoideae</taxon>
        <taxon>Nicotianeae</taxon>
        <taxon>Nicotiana</taxon>
    </lineage>
</organism>
<dbReference type="OMA" id="CASTMET"/>
<feature type="non-terminal residue" evidence="1">
    <location>
        <position position="114"/>
    </location>
</feature>
<evidence type="ECO:0000313" key="2">
    <source>
        <dbReference type="Proteomes" id="UP000187609"/>
    </source>
</evidence>
<sequence length="114" mass="13130">IKFGIQVPLDCVFCASTMETFDHLYFGCPNTSILWDRILRWLGVTRKIGSWQDELVWISSIAKRKNGKAGITTAAFAMVVYCIWRERNSIIFNKGIYMVDEICKEIAIHMHIQG</sequence>
<keyword evidence="2" id="KW-1185">Reference proteome</keyword>
<dbReference type="PANTHER" id="PTHR33116">
    <property type="entry name" value="REVERSE TRANSCRIPTASE ZINC-BINDING DOMAIN-CONTAINING PROTEIN-RELATED-RELATED"/>
    <property type="match status" value="1"/>
</dbReference>
<reference evidence="1" key="1">
    <citation type="submission" date="2016-11" db="EMBL/GenBank/DDBJ databases">
        <title>The genome of Nicotiana attenuata.</title>
        <authorList>
            <person name="Xu S."/>
            <person name="Brockmoeller T."/>
            <person name="Gaquerel E."/>
            <person name="Navarro A."/>
            <person name="Kuhl H."/>
            <person name="Gase K."/>
            <person name="Ling Z."/>
            <person name="Zhou W."/>
            <person name="Kreitzer C."/>
            <person name="Stanke M."/>
            <person name="Tang H."/>
            <person name="Lyons E."/>
            <person name="Pandey P."/>
            <person name="Pandey S.P."/>
            <person name="Timmermann B."/>
            <person name="Baldwin I.T."/>
        </authorList>
    </citation>
    <scope>NUCLEOTIDE SEQUENCE [LARGE SCALE GENOMIC DNA]</scope>
    <source>
        <strain evidence="1">UT</strain>
    </source>
</reference>
<dbReference type="STRING" id="49451.A0A1J6J2H5"/>
<dbReference type="Proteomes" id="UP000187609">
    <property type="component" value="Unassembled WGS sequence"/>
</dbReference>
<comment type="caution">
    <text evidence="1">The sequence shown here is derived from an EMBL/GenBank/DDBJ whole genome shotgun (WGS) entry which is preliminary data.</text>
</comment>
<name>A0A1J6J2H5_NICAT</name>
<dbReference type="Gramene" id="OIT06920">
    <property type="protein sequence ID" value="OIT06920"/>
    <property type="gene ID" value="A4A49_61385"/>
</dbReference>
<dbReference type="PANTHER" id="PTHR33116:SF66">
    <property type="entry name" value="REVERSE TRANSCRIPTASE ZINC-BINDING DOMAIN-CONTAINING PROTEIN"/>
    <property type="match status" value="1"/>
</dbReference>
<accession>A0A1J6J2H5</accession>
<evidence type="ECO:0008006" key="3">
    <source>
        <dbReference type="Google" id="ProtNLM"/>
    </source>
</evidence>
<gene>
    <name evidence="1" type="ORF">A4A49_61385</name>
</gene>
<protein>
    <recommendedName>
        <fullName evidence="3">Reverse transcriptase zinc-binding domain-containing protein</fullName>
    </recommendedName>
</protein>
<proteinExistence type="predicted"/>
<evidence type="ECO:0000313" key="1">
    <source>
        <dbReference type="EMBL" id="OIT06920.1"/>
    </source>
</evidence>